<dbReference type="EMBL" id="CP015193">
    <property type="protein sequence ID" value="ASJ16730.1"/>
    <property type="molecule type" value="Genomic_DNA"/>
</dbReference>
<dbReference type="EMBL" id="LN999010">
    <property type="protein sequence ID" value="CUX78196.1"/>
    <property type="molecule type" value="Genomic_DNA"/>
</dbReference>
<evidence type="ECO:0000313" key="3">
    <source>
        <dbReference type="Proteomes" id="UP000093069"/>
    </source>
</evidence>
<sequence>MSEAVNAKDLFKAIMENYPQDSAPSEVTQEEPVEKVEDVKVPSDIKVELMRLAMLKLKYIAQNTFQPEIREAAIDAAKYLRIIIETDPEFSKLKMKKD</sequence>
<dbReference type="AlphaFoldDB" id="A0A160VUC0"/>
<evidence type="ECO:0000313" key="1">
    <source>
        <dbReference type="EMBL" id="ASJ16730.1"/>
    </source>
</evidence>
<reference evidence="1 4" key="3">
    <citation type="submission" date="2016-04" db="EMBL/GenBank/DDBJ databases">
        <title>Complete genome sequence of Thermococcus chitonophagus type strain GC74.</title>
        <authorList>
            <person name="Oger P.M."/>
        </authorList>
    </citation>
    <scope>NUCLEOTIDE SEQUENCE [LARGE SCALE GENOMIC DNA]</scope>
    <source>
        <strain evidence="1 4">GC74</strain>
    </source>
</reference>
<gene>
    <name evidence="1" type="ORF">A3L04_06410</name>
    <name evidence="2" type="ORF">CHITON_1417</name>
</gene>
<proteinExistence type="predicted"/>
<dbReference type="Proteomes" id="UP000093069">
    <property type="component" value="Chromosome I"/>
</dbReference>
<organism evidence="2 3">
    <name type="scientific">Thermococcus chitonophagus</name>
    <dbReference type="NCBI Taxonomy" id="54262"/>
    <lineage>
        <taxon>Archaea</taxon>
        <taxon>Methanobacteriati</taxon>
        <taxon>Methanobacteriota</taxon>
        <taxon>Thermococci</taxon>
        <taxon>Thermococcales</taxon>
        <taxon>Thermococcaceae</taxon>
        <taxon>Thermococcus</taxon>
    </lineage>
</organism>
<dbReference type="KEGG" id="tch:CHITON_1417"/>
<dbReference type="STRING" id="54262.CHITON_1417"/>
<reference evidence="3" key="2">
    <citation type="submission" date="2016-01" db="EMBL/GenBank/DDBJ databases">
        <authorList>
            <person name="Vorgias C.E."/>
        </authorList>
    </citation>
    <scope>NUCLEOTIDE SEQUENCE [LARGE SCALE GENOMIC DNA]</scope>
</reference>
<dbReference type="RefSeq" id="WP_068578054.1">
    <property type="nucleotide sequence ID" value="NZ_CP015193.1"/>
</dbReference>
<keyword evidence="4" id="KW-1185">Reference proteome</keyword>
<dbReference type="GeneID" id="33322195"/>
<accession>A0A160VUC0</accession>
<evidence type="ECO:0000313" key="2">
    <source>
        <dbReference type="EMBL" id="CUX78196.1"/>
    </source>
</evidence>
<reference evidence="2" key="1">
    <citation type="submission" date="2016-01" db="EMBL/GenBank/DDBJ databases">
        <authorList>
            <person name="Oliw E.H."/>
        </authorList>
    </citation>
    <scope>NUCLEOTIDE SEQUENCE</scope>
    <source>
        <strain evidence="2">1</strain>
    </source>
</reference>
<protein>
    <submittedName>
        <fullName evidence="2">Uncharacterized protein</fullName>
    </submittedName>
</protein>
<dbReference type="Proteomes" id="UP000250189">
    <property type="component" value="Chromosome"/>
</dbReference>
<name>A0A160VUC0_9EURY</name>
<evidence type="ECO:0000313" key="4">
    <source>
        <dbReference type="Proteomes" id="UP000250189"/>
    </source>
</evidence>